<evidence type="ECO:0000313" key="13">
    <source>
        <dbReference type="Proteomes" id="UP001363151"/>
    </source>
</evidence>
<feature type="region of interest" description="Disordered" evidence="10">
    <location>
        <begin position="247"/>
        <end position="305"/>
    </location>
</feature>
<evidence type="ECO:0000256" key="5">
    <source>
        <dbReference type="ARBA" id="ARBA00022490"/>
    </source>
</evidence>
<protein>
    <recommendedName>
        <fullName evidence="4">Cilia- and flagella-associated protein 36</fullName>
    </recommendedName>
    <alternativeName>
        <fullName evidence="9">Coiled-coil domain-containing protein 104</fullName>
    </alternativeName>
</protein>
<evidence type="ECO:0000256" key="6">
    <source>
        <dbReference type="ARBA" id="ARBA00023054"/>
    </source>
</evidence>
<keyword evidence="8" id="KW-0966">Cell projection</keyword>
<dbReference type="Gene3D" id="2.20.70.10">
    <property type="match status" value="1"/>
</dbReference>
<feature type="compositionally biased region" description="Pro residues" evidence="10">
    <location>
        <begin position="495"/>
        <end position="514"/>
    </location>
</feature>
<comment type="subcellular location">
    <subcellularLocation>
        <location evidence="1">Cell projection</location>
        <location evidence="1">Cilium</location>
    </subcellularLocation>
    <subcellularLocation>
        <location evidence="2">Cytoplasm</location>
    </subcellularLocation>
</comment>
<dbReference type="InterPro" id="IPR023379">
    <property type="entry name" value="BART_dom"/>
</dbReference>
<evidence type="ECO:0000313" key="12">
    <source>
        <dbReference type="EMBL" id="KAK7233017.1"/>
    </source>
</evidence>
<evidence type="ECO:0000259" key="11">
    <source>
        <dbReference type="PROSITE" id="PS50020"/>
    </source>
</evidence>
<evidence type="ECO:0000256" key="10">
    <source>
        <dbReference type="SAM" id="MobiDB-lite"/>
    </source>
</evidence>
<gene>
    <name evidence="12" type="ORF">SO694_00039012</name>
</gene>
<keyword evidence="7" id="KW-0969">Cilium</keyword>
<keyword evidence="13" id="KW-1185">Reference proteome</keyword>
<comment type="similarity">
    <text evidence="3">Belongs to the CFAP36 family.</text>
</comment>
<feature type="region of interest" description="Disordered" evidence="10">
    <location>
        <begin position="467"/>
        <end position="523"/>
    </location>
</feature>
<dbReference type="Proteomes" id="UP001363151">
    <property type="component" value="Unassembled WGS sequence"/>
</dbReference>
<dbReference type="PANTHER" id="PTHR21532">
    <property type="entry name" value="PHOSPHODIESTERASE HL"/>
    <property type="match status" value="1"/>
</dbReference>
<evidence type="ECO:0000256" key="8">
    <source>
        <dbReference type="ARBA" id="ARBA00023273"/>
    </source>
</evidence>
<dbReference type="InterPro" id="IPR001202">
    <property type="entry name" value="WW_dom"/>
</dbReference>
<dbReference type="InterPro" id="IPR038888">
    <property type="entry name" value="CFAP36"/>
</dbReference>
<feature type="compositionally biased region" description="Basic and acidic residues" evidence="10">
    <location>
        <begin position="467"/>
        <end position="477"/>
    </location>
</feature>
<dbReference type="PROSITE" id="PS50020">
    <property type="entry name" value="WW_DOMAIN_2"/>
    <property type="match status" value="1"/>
</dbReference>
<comment type="caution">
    <text evidence="12">The sequence shown here is derived from an EMBL/GenBank/DDBJ whole genome shotgun (WGS) entry which is preliminary data.</text>
</comment>
<accession>A0ABR1FLF8</accession>
<proteinExistence type="inferred from homology"/>
<reference evidence="12 13" key="1">
    <citation type="submission" date="2024-03" db="EMBL/GenBank/DDBJ databases">
        <title>Aureococcus anophagefferens CCMP1851 and Kratosvirus quantuckense: Draft genome of a second virus-susceptible host strain in the model system.</title>
        <authorList>
            <person name="Chase E."/>
            <person name="Truchon A.R."/>
            <person name="Schepens W."/>
            <person name="Wilhelm S.W."/>
        </authorList>
    </citation>
    <scope>NUCLEOTIDE SEQUENCE [LARGE SCALE GENOMIC DNA]</scope>
    <source>
        <strain evidence="12 13">CCMP1851</strain>
    </source>
</reference>
<feature type="domain" description="WW" evidence="11">
    <location>
        <begin position="380"/>
        <end position="408"/>
    </location>
</feature>
<evidence type="ECO:0000256" key="4">
    <source>
        <dbReference type="ARBA" id="ARBA00021815"/>
    </source>
</evidence>
<evidence type="ECO:0000256" key="3">
    <source>
        <dbReference type="ARBA" id="ARBA00007460"/>
    </source>
</evidence>
<evidence type="ECO:0000256" key="2">
    <source>
        <dbReference type="ARBA" id="ARBA00004496"/>
    </source>
</evidence>
<name>A0ABR1FLF8_AURAN</name>
<dbReference type="PANTHER" id="PTHR21532:SF0">
    <property type="entry name" value="CILIA- AND FLAGELLA-ASSOCIATED PROTEIN 36"/>
    <property type="match status" value="1"/>
</dbReference>
<dbReference type="Pfam" id="PF00397">
    <property type="entry name" value="WW"/>
    <property type="match status" value="1"/>
</dbReference>
<dbReference type="Gene3D" id="1.20.1520.10">
    <property type="entry name" value="ADP-ribosylation factor-like 2-binding protein, domain"/>
    <property type="match status" value="1"/>
</dbReference>
<keyword evidence="5" id="KW-0963">Cytoplasm</keyword>
<evidence type="ECO:0000256" key="7">
    <source>
        <dbReference type="ARBA" id="ARBA00023069"/>
    </source>
</evidence>
<dbReference type="InterPro" id="IPR036020">
    <property type="entry name" value="WW_dom_sf"/>
</dbReference>
<evidence type="ECO:0000256" key="1">
    <source>
        <dbReference type="ARBA" id="ARBA00004138"/>
    </source>
</evidence>
<feature type="compositionally biased region" description="Basic residues" evidence="10">
    <location>
        <begin position="271"/>
        <end position="280"/>
    </location>
</feature>
<dbReference type="InterPro" id="IPR042541">
    <property type="entry name" value="BART_sf"/>
</dbReference>
<dbReference type="CDD" id="cd00201">
    <property type="entry name" value="WW"/>
    <property type="match status" value="1"/>
</dbReference>
<dbReference type="EMBL" id="JBBJCI010000364">
    <property type="protein sequence ID" value="KAK7233017.1"/>
    <property type="molecule type" value="Genomic_DNA"/>
</dbReference>
<feature type="compositionally biased region" description="Basic and acidic residues" evidence="10">
    <location>
        <begin position="252"/>
        <end position="267"/>
    </location>
</feature>
<dbReference type="SUPFAM" id="SSF51045">
    <property type="entry name" value="WW domain"/>
    <property type="match status" value="1"/>
</dbReference>
<organism evidence="12 13">
    <name type="scientific">Aureococcus anophagefferens</name>
    <name type="common">Harmful bloom alga</name>
    <dbReference type="NCBI Taxonomy" id="44056"/>
    <lineage>
        <taxon>Eukaryota</taxon>
        <taxon>Sar</taxon>
        <taxon>Stramenopiles</taxon>
        <taxon>Ochrophyta</taxon>
        <taxon>Pelagophyceae</taxon>
        <taxon>Pelagomonadales</taxon>
        <taxon>Pelagomonadaceae</taxon>
        <taxon>Aureococcus</taxon>
    </lineage>
</organism>
<keyword evidence="6" id="KW-0175">Coiled coil</keyword>
<feature type="compositionally biased region" description="Low complexity" evidence="10">
    <location>
        <begin position="281"/>
        <end position="292"/>
    </location>
</feature>
<dbReference type="Pfam" id="PF11527">
    <property type="entry name" value="ARL2_Bind_BART"/>
    <property type="match status" value="1"/>
</dbReference>
<evidence type="ECO:0000256" key="9">
    <source>
        <dbReference type="ARBA" id="ARBA00031593"/>
    </source>
</evidence>
<sequence>MEQQWTQALHDCTKRKEWTEVRDFVDRNAVLFGNSDSSNEEHGEGEYALYVQFRALVTKILDALLSELGCKSDDDEAKLANWLRRSDGPRDETAKKVLEDLLAIDDFGAFARMMRRRNDELELGDAAELEREMLDAKDAKGGPASPLGAKHTVFSDSDAGNTPVHHPGLRKHAPDLWEGAFESTEAANRDFEVQHATALSVLDAARTGTLPAKEKPFVGWAEAFVAVARESAVFEDRAARAEAARAAAVGGDDERSGRAQRADRCDTLQRGGRRRARRCVRNAGASAARGDAAGPGGDGDDDDEPASAASLAAVAADLVSWCALEAELGTVQKRLNGMLGEDGDAASEQAKAAALWKLAAARGAAEEEAPAAPAEDDHAWHELLDLNTNYLYYHNSETGESSWEAPERFLPLDEAVKAAAIQAEEQAAAYHDAAGVDFFDDDPTADNGNSFSWSGYVAHGTVVSEVAEAKDAKDEPPASKAPESFRGLSVDTRELPPPPSASRAPPPIGLPSPSPAAGRKMSTWGKRLPVFPAINASTSLELDAPAA</sequence>